<gene>
    <name evidence="10 16" type="primary">glcB</name>
    <name evidence="16" type="ORF">SMUL_0148</name>
</gene>
<keyword evidence="6 10" id="KW-0479">Metal-binding</keyword>
<dbReference type="Pfam" id="PF20659">
    <property type="entry name" value="MS_C"/>
    <property type="match status" value="1"/>
</dbReference>
<dbReference type="InterPro" id="IPR011076">
    <property type="entry name" value="Malate_synth_sf"/>
</dbReference>
<comment type="subcellular location">
    <subcellularLocation>
        <location evidence="10">Cytoplasm</location>
    </subcellularLocation>
</comment>
<dbReference type="GO" id="GO:0006097">
    <property type="term" value="P:glyoxylate cycle"/>
    <property type="evidence" value="ECO:0007669"/>
    <property type="project" value="UniProtKB-UniRule"/>
</dbReference>
<evidence type="ECO:0000256" key="6">
    <source>
        <dbReference type="ARBA" id="ARBA00022723"/>
    </source>
</evidence>
<dbReference type="AlphaFoldDB" id="A0AA86DYH8"/>
<name>A0AA86DYH8_SULMK</name>
<dbReference type="PANTHER" id="PTHR42739">
    <property type="entry name" value="MALATE SYNTHASE G"/>
    <property type="match status" value="1"/>
</dbReference>
<dbReference type="SUPFAM" id="SSF51645">
    <property type="entry name" value="Malate synthase G"/>
    <property type="match status" value="1"/>
</dbReference>
<evidence type="ECO:0000313" key="16">
    <source>
        <dbReference type="EMBL" id="AHJ11430.1"/>
    </source>
</evidence>
<comment type="cofactor">
    <cofactor evidence="1 10">
        <name>Mg(2+)</name>
        <dbReference type="ChEBI" id="CHEBI:18420"/>
    </cofactor>
</comment>
<dbReference type="InterPro" id="IPR044856">
    <property type="entry name" value="Malate_synth_C_sf"/>
</dbReference>
<keyword evidence="4 10" id="KW-0816">Tricarboxylic acid cycle</keyword>
<keyword evidence="8 10" id="KW-0558">Oxidation</keyword>
<dbReference type="GO" id="GO:0005829">
    <property type="term" value="C:cytosol"/>
    <property type="evidence" value="ECO:0007669"/>
    <property type="project" value="TreeGrafter"/>
</dbReference>
<dbReference type="HAMAP" id="MF_00641">
    <property type="entry name" value="Malate_synth_G"/>
    <property type="match status" value="1"/>
</dbReference>
<comment type="function">
    <text evidence="10">Involved in the glycolate utilization. Catalyzes the condensation and subsequent hydrolysis of acetyl-coenzyme A (acetyl-CoA) and glyoxylate to form malate and CoA.</text>
</comment>
<evidence type="ECO:0000256" key="7">
    <source>
        <dbReference type="ARBA" id="ARBA00022842"/>
    </source>
</evidence>
<evidence type="ECO:0000256" key="5">
    <source>
        <dbReference type="ARBA" id="ARBA00022679"/>
    </source>
</evidence>
<dbReference type="GO" id="GO:0009436">
    <property type="term" value="P:glyoxylate catabolic process"/>
    <property type="evidence" value="ECO:0007669"/>
    <property type="project" value="TreeGrafter"/>
</dbReference>
<feature type="active site" description="Proton donor" evidence="10 11">
    <location>
        <position position="629"/>
    </location>
</feature>
<dbReference type="EC" id="2.3.3.9" evidence="10"/>
<evidence type="ECO:0000256" key="1">
    <source>
        <dbReference type="ARBA" id="ARBA00001946"/>
    </source>
</evidence>
<dbReference type="InterPro" id="IPR001465">
    <property type="entry name" value="Malate_synthase_TIM"/>
</dbReference>
<dbReference type="KEGG" id="smul:SMUL_0148"/>
<feature type="domain" description="Malate synthase N-terminal" evidence="13">
    <location>
        <begin position="16"/>
        <end position="68"/>
    </location>
</feature>
<dbReference type="Gene3D" id="3.20.20.360">
    <property type="entry name" value="Malate synthase, domain 3"/>
    <property type="match status" value="2"/>
</dbReference>
<evidence type="ECO:0000259" key="15">
    <source>
        <dbReference type="Pfam" id="PF20659"/>
    </source>
</evidence>
<dbReference type="GO" id="GO:0000287">
    <property type="term" value="F:magnesium ion binding"/>
    <property type="evidence" value="ECO:0007669"/>
    <property type="project" value="TreeGrafter"/>
</dbReference>
<comment type="caution">
    <text evidence="10">Lacks conserved residue(s) required for the propagation of feature annotation.</text>
</comment>
<evidence type="ECO:0000256" key="4">
    <source>
        <dbReference type="ARBA" id="ARBA00022532"/>
    </source>
</evidence>
<feature type="active site" description="Proton acceptor" evidence="10 11">
    <location>
        <position position="340"/>
    </location>
</feature>
<comment type="pathway">
    <text evidence="10">Carbohydrate metabolism; glyoxylate cycle; (S)-malate from isocitrate: step 2/2.</text>
</comment>
<feature type="binding site" evidence="10">
    <location>
        <position position="459"/>
    </location>
    <ligand>
        <name>Mg(2+)</name>
        <dbReference type="ChEBI" id="CHEBI:18420"/>
    </ligand>
</feature>
<feature type="domain" description="Malate synthase C-terminal" evidence="15">
    <location>
        <begin position="589"/>
        <end position="694"/>
    </location>
</feature>
<evidence type="ECO:0000259" key="12">
    <source>
        <dbReference type="Pfam" id="PF01274"/>
    </source>
</evidence>
<dbReference type="EMBL" id="CP007201">
    <property type="protein sequence ID" value="AHJ11430.1"/>
    <property type="molecule type" value="Genomic_DNA"/>
</dbReference>
<dbReference type="PANTHER" id="PTHR42739:SF1">
    <property type="entry name" value="MALATE SYNTHASE G"/>
    <property type="match status" value="1"/>
</dbReference>
<dbReference type="Pfam" id="PF01274">
    <property type="entry name" value="MS_TIM-barrel"/>
    <property type="match status" value="1"/>
</dbReference>
<organism evidence="16 17">
    <name type="scientific">Sulfurospirillum multivorans (strain DM 12446 / JCM 15788 / NBRC 109480)</name>
    <dbReference type="NCBI Taxonomy" id="1150621"/>
    <lineage>
        <taxon>Bacteria</taxon>
        <taxon>Pseudomonadati</taxon>
        <taxon>Campylobacterota</taxon>
        <taxon>Epsilonproteobacteria</taxon>
        <taxon>Campylobacterales</taxon>
        <taxon>Sulfurospirillaceae</taxon>
        <taxon>Sulfurospirillum</taxon>
    </lineage>
</organism>
<keyword evidence="16" id="KW-0012">Acyltransferase</keyword>
<proteinExistence type="inferred from homology"/>
<feature type="domain" description="Malate synthase G alpha-beta insertion" evidence="14">
    <location>
        <begin position="160"/>
        <end position="235"/>
    </location>
</feature>
<dbReference type="InterPro" id="IPR006253">
    <property type="entry name" value="Malate_synthG"/>
</dbReference>
<comment type="catalytic activity">
    <reaction evidence="9 10">
        <text>glyoxylate + acetyl-CoA + H2O = (S)-malate + CoA + H(+)</text>
        <dbReference type="Rhea" id="RHEA:18181"/>
        <dbReference type="ChEBI" id="CHEBI:15377"/>
        <dbReference type="ChEBI" id="CHEBI:15378"/>
        <dbReference type="ChEBI" id="CHEBI:15589"/>
        <dbReference type="ChEBI" id="CHEBI:36655"/>
        <dbReference type="ChEBI" id="CHEBI:57287"/>
        <dbReference type="ChEBI" id="CHEBI:57288"/>
        <dbReference type="EC" id="2.3.3.9"/>
    </reaction>
</comment>
<feature type="binding site" evidence="10">
    <location>
        <position position="276"/>
    </location>
    <ligand>
        <name>acetyl-CoA</name>
        <dbReference type="ChEBI" id="CHEBI:57288"/>
    </ligand>
</feature>
<evidence type="ECO:0000256" key="8">
    <source>
        <dbReference type="ARBA" id="ARBA00023097"/>
    </source>
</evidence>
<feature type="binding site" evidence="10">
    <location>
        <position position="340"/>
    </location>
    <ligand>
        <name>glyoxylate</name>
        <dbReference type="ChEBI" id="CHEBI:36655"/>
    </ligand>
</feature>
<comment type="subunit">
    <text evidence="10">Monomer.</text>
</comment>
<dbReference type="NCBIfam" id="NF002825">
    <property type="entry name" value="PRK02999.1"/>
    <property type="match status" value="1"/>
</dbReference>
<protein>
    <recommendedName>
        <fullName evidence="10">Malate synthase G</fullName>
        <ecNumber evidence="10">2.3.3.9</ecNumber>
    </recommendedName>
</protein>
<keyword evidence="3 10" id="KW-0963">Cytoplasm</keyword>
<evidence type="ECO:0000256" key="2">
    <source>
        <dbReference type="ARBA" id="ARBA00022435"/>
    </source>
</evidence>
<dbReference type="Pfam" id="PF20658">
    <property type="entry name" value="MSG_insertion"/>
    <property type="match status" value="1"/>
</dbReference>
<evidence type="ECO:0000256" key="10">
    <source>
        <dbReference type="HAMAP-Rule" id="MF_00641"/>
    </source>
</evidence>
<feature type="binding site" evidence="10">
    <location>
        <position position="313"/>
    </location>
    <ligand>
        <name>acetyl-CoA</name>
        <dbReference type="ChEBI" id="CHEBI:57288"/>
    </ligand>
</feature>
<dbReference type="GO" id="GO:0004474">
    <property type="term" value="F:malate synthase activity"/>
    <property type="evidence" value="ECO:0007669"/>
    <property type="project" value="UniProtKB-UniRule"/>
</dbReference>
<keyword evidence="2 10" id="KW-0329">Glyoxylate bypass</keyword>
<dbReference type="InterPro" id="IPR048355">
    <property type="entry name" value="MS_C"/>
</dbReference>
<comment type="similarity">
    <text evidence="10">Belongs to the malate synthase family. GlcB subfamily.</text>
</comment>
<evidence type="ECO:0000256" key="9">
    <source>
        <dbReference type="ARBA" id="ARBA00047918"/>
    </source>
</evidence>
<feature type="binding site" evidence="10">
    <location>
        <position position="118"/>
    </location>
    <ligand>
        <name>acetyl-CoA</name>
        <dbReference type="ChEBI" id="CHEBI:57288"/>
    </ligand>
</feature>
<dbReference type="Proteomes" id="UP000019322">
    <property type="component" value="Chromosome"/>
</dbReference>
<evidence type="ECO:0000256" key="11">
    <source>
        <dbReference type="PIRSR" id="PIRSR601465-50"/>
    </source>
</evidence>
<feature type="modified residue" description="Cysteine sulfenic acid (-SOH)" evidence="10">
    <location>
        <position position="615"/>
    </location>
</feature>
<evidence type="ECO:0000256" key="3">
    <source>
        <dbReference type="ARBA" id="ARBA00022490"/>
    </source>
</evidence>
<feature type="domain" description="Malate synthase TIM barrel" evidence="12">
    <location>
        <begin position="337"/>
        <end position="571"/>
    </location>
</feature>
<dbReference type="GO" id="GO:0006099">
    <property type="term" value="P:tricarboxylic acid cycle"/>
    <property type="evidence" value="ECO:0007669"/>
    <property type="project" value="UniProtKB-KW"/>
</dbReference>
<dbReference type="Gene3D" id="1.20.1220.12">
    <property type="entry name" value="Malate synthase, domain III"/>
    <property type="match status" value="1"/>
</dbReference>
<feature type="binding site" evidence="10">
    <location>
        <begin position="125"/>
        <end position="126"/>
    </location>
    <ligand>
        <name>acetyl-CoA</name>
        <dbReference type="ChEBI" id="CHEBI:57288"/>
    </ligand>
</feature>
<dbReference type="InterPro" id="IPR048356">
    <property type="entry name" value="MS_N"/>
</dbReference>
<dbReference type="Pfam" id="PF20656">
    <property type="entry name" value="MS_N"/>
    <property type="match status" value="1"/>
</dbReference>
<evidence type="ECO:0000259" key="14">
    <source>
        <dbReference type="Pfam" id="PF20658"/>
    </source>
</evidence>
<keyword evidence="7 10" id="KW-0460">Magnesium</keyword>
<sequence>MSDKIFVGHLAIDSVLYDFMINEALPQTGILPERFWSGFEQTVQSLAPLNKALLDKRDAFQATLDAWYKARRGTSLSFEEHHAFLRSIDYLITPPSPSFIAPLHVDPEIAHCAAPQLVVPADNARYALNAANARWGSLLDVFYGTDVVEEAVGYEKQKDYNPKRGEKVFALTYDFLDVIIPLKQGSYRDVKSFTVRDKAVIMTLLSGTDTTLKVPEQWVAYLEKEGVLTSLVFKHHGLHVEIQFDAKSPIGQSNAAGIKDVILESALSAIQDCEDSVAAVDSADKVNIYRNWNGLMKGDLSVDFENRGKRIHRTLNPDKHFLTPDGQTLTLKGRVLLLIRNVGMHMYTDTITYRGEAIPEGFLDAFVTTLCAIHDVRKREGIRNSVEGSVYIVKPKCHGPEEIAFVSTLFAQVEEVLGLPAYTIKMGIMDEERRTSVNLQACIEAAKESVFFINTGFLDRTGDEIHSCMELGVVVPKEEMKKEVWLKAYEDQNVDIGLLLGFKGKAQIGKGMWTMPDAMKKMVEIKIAHPQAGATTAWVPSPTAATLHALHYHYVDVMAKQDELMTRQKASLEALLTPPLLKRALSAEEKTKEIENNIQSILGYVVRWIDQGVGCSKVPDINNVELMEDRATLRISSQHLANWLHHGLVSETEVREAFKKMAIIVDRQNSHDQQYKPMAPHFEKSVAFQAACDLVFKGRVQPNGYTEFILHVKRKEAKKERT</sequence>
<evidence type="ECO:0000259" key="13">
    <source>
        <dbReference type="Pfam" id="PF20656"/>
    </source>
</evidence>
<keyword evidence="5 10" id="KW-0808">Transferase</keyword>
<feature type="binding site" evidence="10">
    <location>
        <begin position="456"/>
        <end position="459"/>
    </location>
    <ligand>
        <name>glyoxylate</name>
        <dbReference type="ChEBI" id="CHEBI:36655"/>
    </ligand>
</feature>
<reference evidence="16 17" key="1">
    <citation type="journal article" date="2014" name="Environ. Microbiol.">
        <title>Insights into organohalide respiration and the versatile catabolism of Sulfurospirillum multivorans gained from comparative genomics and physiological studies.</title>
        <authorList>
            <person name="Goris T."/>
            <person name="Schubert T."/>
            <person name="Gadkari J."/>
            <person name="Wubet T."/>
            <person name="Tarkka M."/>
            <person name="Buscot F."/>
            <person name="Adrian L."/>
            <person name="Diekert G."/>
        </authorList>
    </citation>
    <scope>NUCLEOTIDE SEQUENCE [LARGE SCALE GENOMIC DNA]</scope>
    <source>
        <strain evidence="17">DM 12446 / JCM 15788 / NBRC 109480</strain>
    </source>
</reference>
<dbReference type="InterPro" id="IPR048357">
    <property type="entry name" value="MSG_insertion"/>
</dbReference>
<feature type="binding site" evidence="10">
    <location>
        <position position="431"/>
    </location>
    <ligand>
        <name>glyoxylate</name>
        <dbReference type="ChEBI" id="CHEBI:36655"/>
    </ligand>
</feature>
<accession>A0AA86DYH8</accession>
<evidence type="ECO:0000313" key="17">
    <source>
        <dbReference type="Proteomes" id="UP000019322"/>
    </source>
</evidence>
<dbReference type="RefSeq" id="WP_025343354.1">
    <property type="nucleotide sequence ID" value="NZ_CP007201.1"/>
</dbReference>
<feature type="binding site" evidence="10">
    <location>
        <position position="540"/>
    </location>
    <ligand>
        <name>acetyl-CoA</name>
        <dbReference type="ChEBI" id="CHEBI:57288"/>
    </ligand>
</feature>
<dbReference type="InterPro" id="IPR046363">
    <property type="entry name" value="MS_N_TIM-barrel_dom"/>
</dbReference>
<feature type="binding site" evidence="10">
    <location>
        <position position="431"/>
    </location>
    <ligand>
        <name>Mg(2+)</name>
        <dbReference type="ChEBI" id="CHEBI:18420"/>
    </ligand>
</feature>